<keyword evidence="2" id="KW-0732">Signal</keyword>
<dbReference type="STRING" id="208439.AJAP_15560"/>
<dbReference type="HOGENOM" id="CLU_091593_0_0_11"/>
<reference evidence="3 4" key="1">
    <citation type="journal article" date="2014" name="J. Biotechnol.">
        <title>Complete genome sequence of the actinobacterium Amycolatopsis japonica MG417-CF17(T) (=DSM 44213T) producing (S,S)-N,N'-ethylenediaminedisuccinic acid.</title>
        <authorList>
            <person name="Stegmann E."/>
            <person name="Albersmeier A."/>
            <person name="Spohn M."/>
            <person name="Gert H."/>
            <person name="Weber T."/>
            <person name="Wohlleben W."/>
            <person name="Kalinowski J."/>
            <person name="Ruckert C."/>
        </authorList>
    </citation>
    <scope>NUCLEOTIDE SEQUENCE [LARGE SCALE GENOMIC DNA]</scope>
    <source>
        <strain evidence="4">MG417-CF17 (DSM 44213)</strain>
    </source>
</reference>
<keyword evidence="1" id="KW-0472">Membrane</keyword>
<evidence type="ECO:0000256" key="1">
    <source>
        <dbReference type="SAM" id="Phobius"/>
    </source>
</evidence>
<keyword evidence="4" id="KW-1185">Reference proteome</keyword>
<name>A0A075V0D0_9PSEU</name>
<organism evidence="3 4">
    <name type="scientific">Amycolatopsis japonica</name>
    <dbReference type="NCBI Taxonomy" id="208439"/>
    <lineage>
        <taxon>Bacteria</taxon>
        <taxon>Bacillati</taxon>
        <taxon>Actinomycetota</taxon>
        <taxon>Actinomycetes</taxon>
        <taxon>Pseudonocardiales</taxon>
        <taxon>Pseudonocardiaceae</taxon>
        <taxon>Amycolatopsis</taxon>
        <taxon>Amycolatopsis japonica group</taxon>
    </lineage>
</organism>
<evidence type="ECO:0000313" key="4">
    <source>
        <dbReference type="Proteomes" id="UP000028492"/>
    </source>
</evidence>
<feature type="transmembrane region" description="Helical" evidence="1">
    <location>
        <begin position="222"/>
        <end position="240"/>
    </location>
</feature>
<feature type="signal peptide" evidence="2">
    <location>
        <begin position="1"/>
        <end position="28"/>
    </location>
</feature>
<sequence length="265" mass="27750">MRKMGRVIAAGVALGLCAVLLGSLPASADDVLDGRLGLAVTLDDRPIANATVMVDPAKQVELTVTATNSGGTSVKVRSVRVSGVALALTFFAYDTTAPFEVPAHSRVTRTFVLDMADLSGQAIGLLPSTVELLDAQRGTLGEATTVADIRGSFWSVYGAFGLAMLVLTVLAWLTALLALARHRLPANRWRRGLRFLPAGFGTGLVAVVSLSVLRLVPPEPAIEIPVVLGAAAIAFLLGYLTPHPAPGPSGDETVRFPDGTKEFNR</sequence>
<feature type="chain" id="PRO_5001710236" evidence="2">
    <location>
        <begin position="29"/>
        <end position="265"/>
    </location>
</feature>
<dbReference type="AlphaFoldDB" id="A0A075V0D0"/>
<accession>A0A075V0D0</accession>
<dbReference type="KEGG" id="aja:AJAP_15560"/>
<gene>
    <name evidence="3" type="ORF">AJAP_15560</name>
</gene>
<dbReference type="eggNOG" id="ENOG5031QYX">
    <property type="taxonomic scope" value="Bacteria"/>
</dbReference>
<feature type="transmembrane region" description="Helical" evidence="1">
    <location>
        <begin position="154"/>
        <end position="180"/>
    </location>
</feature>
<dbReference type="Proteomes" id="UP000028492">
    <property type="component" value="Chromosome"/>
</dbReference>
<feature type="transmembrane region" description="Helical" evidence="1">
    <location>
        <begin position="192"/>
        <end position="216"/>
    </location>
</feature>
<dbReference type="EMBL" id="CP008953">
    <property type="protein sequence ID" value="AIG75985.1"/>
    <property type="molecule type" value="Genomic_DNA"/>
</dbReference>
<evidence type="ECO:0000313" key="3">
    <source>
        <dbReference type="EMBL" id="AIG75985.1"/>
    </source>
</evidence>
<protein>
    <submittedName>
        <fullName evidence="3">Uncharacterized protein</fullName>
    </submittedName>
</protein>
<keyword evidence="1" id="KW-0812">Transmembrane</keyword>
<evidence type="ECO:0000256" key="2">
    <source>
        <dbReference type="SAM" id="SignalP"/>
    </source>
</evidence>
<keyword evidence="1" id="KW-1133">Transmembrane helix</keyword>
<proteinExistence type="predicted"/>